<keyword evidence="2" id="KW-1185">Reference proteome</keyword>
<dbReference type="SUPFAM" id="SSF53474">
    <property type="entry name" value="alpha/beta-Hydrolases"/>
    <property type="match status" value="1"/>
</dbReference>
<dbReference type="Pfam" id="PF06821">
    <property type="entry name" value="Ser_hydrolase"/>
    <property type="match status" value="1"/>
</dbReference>
<dbReference type="AlphaFoldDB" id="A0A6H0WE82"/>
<dbReference type="Gene3D" id="3.40.50.1820">
    <property type="entry name" value="alpha/beta hydrolase"/>
    <property type="match status" value="1"/>
</dbReference>
<dbReference type="PANTHER" id="PTHR15394:SF3">
    <property type="entry name" value="SERINE HYDROLASE RBBP9"/>
    <property type="match status" value="1"/>
</dbReference>
<name>A0A6H0WE82_9BACI</name>
<organism evidence="1 2">
    <name type="scientific">Bacillus tequilensis</name>
    <dbReference type="NCBI Taxonomy" id="227866"/>
    <lineage>
        <taxon>Bacteria</taxon>
        <taxon>Bacillati</taxon>
        <taxon>Bacillota</taxon>
        <taxon>Bacilli</taxon>
        <taxon>Bacillales</taxon>
        <taxon>Bacillaceae</taxon>
        <taxon>Bacillus</taxon>
    </lineage>
</organism>
<sequence>MTKQVYIIHGYRASSANHWFPWLKKQLLADGIQAEILDMPNPLEPRLEDWLDTLASYQHTLHENTYVVAHSLGCPAILRFLERTQLREQLGGIILVSGFAKSLPHLKMLEEFTEGSFDDQKIIRSAKHRAVIASKDDQIVPFAWSKELAQQIDAAFYEVQHGGHFLENEGFTSLPIVYDVLSSYFSKEIG</sequence>
<protein>
    <submittedName>
        <fullName evidence="1">Serine hydrolase family protein</fullName>
    </submittedName>
</protein>
<gene>
    <name evidence="1" type="ORF">G4P54_02890</name>
</gene>
<proteinExistence type="predicted"/>
<dbReference type="RefSeq" id="WP_167871712.1">
    <property type="nucleotide sequence ID" value="NZ_CP048852.1"/>
</dbReference>
<keyword evidence="1" id="KW-0378">Hydrolase</keyword>
<dbReference type="InterPro" id="IPR010662">
    <property type="entry name" value="RBBP9/YdeN"/>
</dbReference>
<dbReference type="KEGG" id="bteq:G4P54_02890"/>
<dbReference type="PANTHER" id="PTHR15394">
    <property type="entry name" value="SERINE HYDROLASE RBBP9"/>
    <property type="match status" value="1"/>
</dbReference>
<dbReference type="Proteomes" id="UP000501914">
    <property type="component" value="Chromosome"/>
</dbReference>
<reference evidence="1 2" key="1">
    <citation type="submission" date="2020-02" db="EMBL/GenBank/DDBJ databases">
        <title>Genome sequencing, annotation and comparative genomic analysis of Bacillus tequilensis EA-CB0015, an effective biological control agent against Pseudocercospora fijiensis in banana plants.</title>
        <authorList>
            <person name="Cuellar-Gaviria T.Z."/>
            <person name="Ju K.-S."/>
            <person name="Villegas-Escobar V."/>
        </authorList>
    </citation>
    <scope>NUCLEOTIDE SEQUENCE [LARGE SCALE GENOMIC DNA]</scope>
    <source>
        <strain evidence="1 2">EA-CB0015</strain>
    </source>
</reference>
<evidence type="ECO:0000313" key="1">
    <source>
        <dbReference type="EMBL" id="QIW78840.1"/>
    </source>
</evidence>
<dbReference type="GO" id="GO:0016787">
    <property type="term" value="F:hydrolase activity"/>
    <property type="evidence" value="ECO:0007669"/>
    <property type="project" value="UniProtKB-KW"/>
</dbReference>
<evidence type="ECO:0000313" key="2">
    <source>
        <dbReference type="Proteomes" id="UP000501914"/>
    </source>
</evidence>
<dbReference type="InterPro" id="IPR029058">
    <property type="entry name" value="AB_hydrolase_fold"/>
</dbReference>
<dbReference type="EMBL" id="CP048852">
    <property type="protein sequence ID" value="QIW78840.1"/>
    <property type="molecule type" value="Genomic_DNA"/>
</dbReference>
<accession>A0A6H0WE82</accession>